<dbReference type="InterPro" id="IPR016024">
    <property type="entry name" value="ARM-type_fold"/>
</dbReference>
<evidence type="ECO:0000259" key="5">
    <source>
        <dbReference type="Pfam" id="PF12783"/>
    </source>
</evidence>
<dbReference type="GO" id="GO:0005794">
    <property type="term" value="C:Golgi apparatus"/>
    <property type="evidence" value="ECO:0007669"/>
    <property type="project" value="UniProtKB-ARBA"/>
</dbReference>
<feature type="coiled-coil region" evidence="3">
    <location>
        <begin position="3"/>
        <end position="34"/>
    </location>
</feature>
<evidence type="ECO:0000259" key="6">
    <source>
        <dbReference type="Pfam" id="PF16213"/>
    </source>
</evidence>
<dbReference type="Pfam" id="PF16213">
    <property type="entry name" value="DCB"/>
    <property type="match status" value="1"/>
</dbReference>
<evidence type="ECO:0000256" key="4">
    <source>
        <dbReference type="SAM" id="MobiDB-lite"/>
    </source>
</evidence>
<evidence type="ECO:0000313" key="8">
    <source>
        <dbReference type="Proteomes" id="UP000192927"/>
    </source>
</evidence>
<keyword evidence="8" id="KW-1185">Reference proteome</keyword>
<keyword evidence="3" id="KW-0175">Coiled coil</keyword>
<feature type="domain" description="Mon2/Sec7/BIG1-like HUS" evidence="5">
    <location>
        <begin position="200"/>
        <end position="354"/>
    </location>
</feature>
<keyword evidence="2" id="KW-0653">Protein transport</keyword>
<organism evidence="7 8">
    <name type="scientific">Lasallia pustulata</name>
    <dbReference type="NCBI Taxonomy" id="136370"/>
    <lineage>
        <taxon>Eukaryota</taxon>
        <taxon>Fungi</taxon>
        <taxon>Dikarya</taxon>
        <taxon>Ascomycota</taxon>
        <taxon>Pezizomycotina</taxon>
        <taxon>Lecanoromycetes</taxon>
        <taxon>OSLEUM clade</taxon>
        <taxon>Umbilicariomycetidae</taxon>
        <taxon>Umbilicariales</taxon>
        <taxon>Umbilicariaceae</taxon>
        <taxon>Lasallia</taxon>
    </lineage>
</organism>
<evidence type="ECO:0000256" key="3">
    <source>
        <dbReference type="SAM" id="Coils"/>
    </source>
</evidence>
<feature type="domain" description="Mon2/Sec7/BIG1-like dimerisation and cyclophilin-binding" evidence="6">
    <location>
        <begin position="4"/>
        <end position="175"/>
    </location>
</feature>
<proteinExistence type="predicted"/>
<evidence type="ECO:0000313" key="7">
    <source>
        <dbReference type="EMBL" id="SLM40337.1"/>
    </source>
</evidence>
<feature type="region of interest" description="Disordered" evidence="4">
    <location>
        <begin position="775"/>
        <end position="806"/>
    </location>
</feature>
<dbReference type="SUPFAM" id="SSF48371">
    <property type="entry name" value="ARM repeat"/>
    <property type="match status" value="1"/>
</dbReference>
<evidence type="ECO:0000256" key="2">
    <source>
        <dbReference type="ARBA" id="ARBA00022927"/>
    </source>
</evidence>
<dbReference type="GO" id="GO:0015031">
    <property type="term" value="P:protein transport"/>
    <property type="evidence" value="ECO:0007669"/>
    <property type="project" value="UniProtKB-KW"/>
</dbReference>
<dbReference type="Proteomes" id="UP000192927">
    <property type="component" value="Unassembled WGS sequence"/>
</dbReference>
<feature type="region of interest" description="Disordered" evidence="4">
    <location>
        <begin position="480"/>
        <end position="504"/>
    </location>
</feature>
<dbReference type="EMBL" id="FWEW01003663">
    <property type="protein sequence ID" value="SLM40337.1"/>
    <property type="molecule type" value="Genomic_DNA"/>
</dbReference>
<feature type="compositionally biased region" description="Basic and acidic residues" evidence="4">
    <location>
        <begin position="485"/>
        <end position="502"/>
    </location>
</feature>
<name>A0A1W5DB19_9LECA</name>
<evidence type="ECO:0000256" key="1">
    <source>
        <dbReference type="ARBA" id="ARBA00022448"/>
    </source>
</evidence>
<accession>A0A1W5DB19</accession>
<dbReference type="InterPro" id="IPR032629">
    <property type="entry name" value="DCB_dom"/>
</dbReference>
<reference evidence="8" key="1">
    <citation type="submission" date="2017-03" db="EMBL/GenBank/DDBJ databases">
        <authorList>
            <person name="Sharma R."/>
            <person name="Thines M."/>
        </authorList>
    </citation>
    <scope>NUCLEOTIDE SEQUENCE [LARGE SCALE GENOMIC DNA]</scope>
</reference>
<sequence length="1301" mass="141905">MTAQLLSSELANLIQEAKRKNTELRNAAEQSLNDLKALPITSEAQLAADLNRRPNFVRPFLLACGTRNAKYAGNAIVCLQRLVVSNGLPKETLKEVLEAFRECSSLGLDIQLKILQALPSLLQNYAGSLTGELLVATLQVCCLLHGSKTAVVSNTAAATLQQLVVAVLDNVAAEDSRSGDLATIAGVQTGNGDIAVRTAALDAYRLLNDLCLLTEGRKAEFLQTAPLPQNFGLELLESILTNDVETVLSHPEQIHVLRVRLVPFIIKLLSERLTFATTVRAMRLLHLIFKRMLTALAPECEMALSLFNHMLDPEAAVIWKRALCLEIWRSIHSEPALVRSLYSLYDEQDGKRDILQDHMSGLVRLAVEKPTVIGISQQSTVPAFTSESEDNSGEQAAMQAGGVAGIIGAPVGVTEHNAHGISVRWSTIRVSCLDQLDKSDAPNLPATYIYGLTLTCINSFSEGLARFLLPLNISNEAKWQRKQRVTPDVEKEKDSPPPDADSRVAQISRANISRHQSSRGPRLPVNPLDLDRHPLYSQICTSAHIVDSCWPALLATCSTFLNAALDSDFYHSLVRSFQKFTQVAGILCLSTPRDAFLTTLGKHAVPSAFGAAHAIGSPMIDGRSLAGRMSEKSSGEDLASPMPGALSERGRQSMDLSIATLNTRNLLCLRALLNLGIALGPTLESAWSIILETLMQADLIITISNQHQAGYNPKSTGQDPAEDPSIQGNLAAEINAVYTAASRMFESTRDLSDEAFMDALQSLCGLIRHAQNPTPELSENSAGDNHATRAVSHPHRRMFSSTGPSTGGNVATVANSFVLDKLGEMVRQNIDRLQRNEKAEAGWNIITETLIDVLSSSNMGNDIRMKAAQILNSLIIAISTSPTPASPTEQLDEVEQVKMILGQLRLCVTGSNVTNYSSDLDALTALQTEVLKCVKMIRTDLPGVPSETIQLLAFFVALAYEGHPEVSNRRRPTYVALSKTAMDVLGNFIVTHSGNHSIYASGAVNQALSAYAVPIKLKYRWSLEGKGPQTWRKATDSAGSVLERCIPVIRKIHSDQFDVSVFWEKVVQLVDGIVDANCDLCPTSSDIFDDQDFDAQAFIKIRDMITPAIGSANIHDRVRRKYAESLFNKSIIHAPHPDDLPRPGQEPLENLRSTHIGRVQRLPASPRAKLSYTLLDELFNLVAVTSSSPERVKLAQAAAPYLILRAGISLKAYILDQPLRGRRPQPLTQRRELLYLLKKLAELDSEPRAIPDAPGVVSAHKKHLHRLYPLVTRALGVASRDEGVLAAVQRVLEVVGEGFGL</sequence>
<protein>
    <submittedName>
        <fullName evidence="7">Endosomal peripheral membrane protein</fullName>
    </submittedName>
</protein>
<dbReference type="Pfam" id="PF12783">
    <property type="entry name" value="Sec7-like_HUS"/>
    <property type="match status" value="1"/>
</dbReference>
<dbReference type="InterPro" id="IPR032691">
    <property type="entry name" value="Mon2/Sec7/BIG1-like_HUS"/>
</dbReference>
<keyword evidence="1" id="KW-0813">Transport</keyword>